<name>A0A0W1A3U7_9GAMM</name>
<gene>
    <name evidence="1" type="ORF">Lwor_2479</name>
</gene>
<dbReference type="STRING" id="45076.Lwor_2479"/>
<accession>A0A0W1A3U7</accession>
<protein>
    <submittedName>
        <fullName evidence="1">Uncharacterized protein</fullName>
    </submittedName>
</protein>
<dbReference type="Proteomes" id="UP000054662">
    <property type="component" value="Unassembled WGS sequence"/>
</dbReference>
<dbReference type="EMBL" id="LNZC01000031">
    <property type="protein sequence ID" value="KTD75913.1"/>
    <property type="molecule type" value="Genomic_DNA"/>
</dbReference>
<evidence type="ECO:0000313" key="1">
    <source>
        <dbReference type="EMBL" id="KTD75913.1"/>
    </source>
</evidence>
<dbReference type="RefSeq" id="WP_058494229.1">
    <property type="nucleotide sequence ID" value="NZ_CBCRUR010000020.1"/>
</dbReference>
<keyword evidence="2" id="KW-1185">Reference proteome</keyword>
<comment type="caution">
    <text evidence="1">The sequence shown here is derived from an EMBL/GenBank/DDBJ whole genome shotgun (WGS) entry which is preliminary data.</text>
</comment>
<dbReference type="PATRIC" id="fig|45076.6.peg.2725"/>
<reference evidence="1 2" key="1">
    <citation type="submission" date="2015-11" db="EMBL/GenBank/DDBJ databases">
        <title>Genomic analysis of 38 Legionella species identifies large and diverse effector repertoires.</title>
        <authorList>
            <person name="Burstein D."/>
            <person name="Amaro F."/>
            <person name="Zusman T."/>
            <person name="Lifshitz Z."/>
            <person name="Cohen O."/>
            <person name="Gilbert J.A."/>
            <person name="Pupko T."/>
            <person name="Shuman H.A."/>
            <person name="Segal G."/>
        </authorList>
    </citation>
    <scope>NUCLEOTIDE SEQUENCE [LARGE SCALE GENOMIC DNA]</scope>
    <source>
        <strain evidence="1 2">ATCC 49508</strain>
    </source>
</reference>
<sequence length="172" mass="19049">MTIKKHRGNLVKTGKSLQIGAQESIVLRDEKAITAVLGNYATKGTDFTGMGADEKKQREDKLYQATKILTDALGAKGLVEHLLSTQLLDIHELQQRLIVYANRSMHYPEENQYYINAVTKLSNAFVSQITLLQKLQGQSQQKVTVEHLHVHQGAQAIVGQVNANNTGVANEK</sequence>
<dbReference type="OrthoDB" id="5647243at2"/>
<evidence type="ECO:0000313" key="2">
    <source>
        <dbReference type="Proteomes" id="UP000054662"/>
    </source>
</evidence>
<dbReference type="AlphaFoldDB" id="A0A0W1A3U7"/>
<proteinExistence type="predicted"/>
<organism evidence="1 2">
    <name type="scientific">Legionella worsleiensis</name>
    <dbReference type="NCBI Taxonomy" id="45076"/>
    <lineage>
        <taxon>Bacteria</taxon>
        <taxon>Pseudomonadati</taxon>
        <taxon>Pseudomonadota</taxon>
        <taxon>Gammaproteobacteria</taxon>
        <taxon>Legionellales</taxon>
        <taxon>Legionellaceae</taxon>
        <taxon>Legionella</taxon>
    </lineage>
</organism>